<name>A0A2M9HG52_9BIFI</name>
<dbReference type="InterPro" id="IPR002145">
    <property type="entry name" value="CopG"/>
</dbReference>
<dbReference type="GO" id="GO:0006355">
    <property type="term" value="P:regulation of DNA-templated transcription"/>
    <property type="evidence" value="ECO:0007669"/>
    <property type="project" value="InterPro"/>
</dbReference>
<organism evidence="2 3">
    <name type="scientific">Bifidobacterium simiarum</name>
    <dbReference type="NCBI Taxonomy" id="2045441"/>
    <lineage>
        <taxon>Bacteria</taxon>
        <taxon>Bacillati</taxon>
        <taxon>Actinomycetota</taxon>
        <taxon>Actinomycetes</taxon>
        <taxon>Bifidobacteriales</taxon>
        <taxon>Bifidobacteriaceae</taxon>
        <taxon>Bifidobacterium</taxon>
    </lineage>
</organism>
<dbReference type="EMBL" id="PEBK01000002">
    <property type="protein sequence ID" value="PJM75808.1"/>
    <property type="molecule type" value="Genomic_DNA"/>
</dbReference>
<accession>A0A2M9HG52</accession>
<keyword evidence="3" id="KW-1185">Reference proteome</keyword>
<evidence type="ECO:0000313" key="3">
    <source>
        <dbReference type="Proteomes" id="UP000231451"/>
    </source>
</evidence>
<proteinExistence type="predicted"/>
<dbReference type="Proteomes" id="UP000231451">
    <property type="component" value="Unassembled WGS sequence"/>
</dbReference>
<gene>
    <name evidence="2" type="ORF">CSQ87_02750</name>
</gene>
<dbReference type="OrthoDB" id="3237992at2"/>
<evidence type="ECO:0000259" key="1">
    <source>
        <dbReference type="Pfam" id="PF01402"/>
    </source>
</evidence>
<comment type="caution">
    <text evidence="2">The sequence shown here is derived from an EMBL/GenBank/DDBJ whole genome shotgun (WGS) entry which is preliminary data.</text>
</comment>
<dbReference type="Pfam" id="PF01402">
    <property type="entry name" value="RHH_1"/>
    <property type="match status" value="1"/>
</dbReference>
<protein>
    <recommendedName>
        <fullName evidence="1">Ribbon-helix-helix protein CopG domain-containing protein</fullName>
    </recommendedName>
</protein>
<feature type="domain" description="Ribbon-helix-helix protein CopG" evidence="1">
    <location>
        <begin position="90"/>
        <end position="127"/>
    </location>
</feature>
<evidence type="ECO:0000313" key="2">
    <source>
        <dbReference type="EMBL" id="PJM75808.1"/>
    </source>
</evidence>
<sequence length="129" mass="14289">MASHSCDETAKNLLAIAAAGGHGVSTMERQTMKKPHYNYVIVGDDYFSEEENKMLNEAAEEAERGYSLEFLNKCRPGRPLKIGRTPARHKVQVRLDNARLELVDGYARKLGVSRSEAIRALLDKALASA</sequence>
<reference evidence="2 3" key="1">
    <citation type="submission" date="2017-10" db="EMBL/GenBank/DDBJ databases">
        <title>Draft genome sequences of strains TRE 1, TRE 9, TRE H and TRI 7, isolated from tamarins, belonging to four potential novel Bifidobacterium species.</title>
        <authorList>
            <person name="Mattarelli P."/>
            <person name="Modesto M."/>
            <person name="Puglisi E."/>
            <person name="Morelli L."/>
            <person name="Spezio C."/>
            <person name="Bonetti A."/>
            <person name="Sandri C."/>
        </authorList>
    </citation>
    <scope>NUCLEOTIDE SEQUENCE [LARGE SCALE GENOMIC DNA]</scope>
    <source>
        <strain evidence="3">TRI7</strain>
    </source>
</reference>
<dbReference type="AlphaFoldDB" id="A0A2M9HG52"/>